<comment type="pathway">
    <text evidence="2">Cofactor biosynthesis; tetrahydrofolate biosynthesis; 2-amino-4-hydroxy-6-hydroxymethyl-7,8-dihydropteridine diphosphate from 7,8-dihydroneopterin triphosphate: step 3/4.</text>
</comment>
<evidence type="ECO:0000256" key="3">
    <source>
        <dbReference type="ARBA" id="ARBA00005708"/>
    </source>
</evidence>
<dbReference type="EMBL" id="BAABLD010000001">
    <property type="protein sequence ID" value="GAA5157830.1"/>
    <property type="molecule type" value="Genomic_DNA"/>
</dbReference>
<dbReference type="EC" id="4.1.2.25" evidence="4"/>
<dbReference type="Gene3D" id="3.30.1130.10">
    <property type="match status" value="1"/>
</dbReference>
<evidence type="ECO:0000259" key="8">
    <source>
        <dbReference type="SMART" id="SM00905"/>
    </source>
</evidence>
<protein>
    <recommendedName>
        <fullName evidence="4">dihydroneopterin aldolase</fullName>
        <ecNumber evidence="4">4.1.2.25</ecNumber>
    </recommendedName>
    <alternativeName>
        <fullName evidence="7">7,8-dihydroneopterin aldolase</fullName>
    </alternativeName>
</protein>
<evidence type="ECO:0000256" key="7">
    <source>
        <dbReference type="ARBA" id="ARBA00032903"/>
    </source>
</evidence>
<dbReference type="PANTHER" id="PTHR42844:SF1">
    <property type="entry name" value="DIHYDRONEOPTERIN ALDOLASE 1-RELATED"/>
    <property type="match status" value="1"/>
</dbReference>
<name>A0ABP9Q7D3_9RHOO</name>
<reference evidence="10" key="1">
    <citation type="journal article" date="2019" name="Int. J. Syst. Evol. Microbiol.">
        <title>The Global Catalogue of Microorganisms (GCM) 10K type strain sequencing project: providing services to taxonomists for standard genome sequencing and annotation.</title>
        <authorList>
            <consortium name="The Broad Institute Genomics Platform"/>
            <consortium name="The Broad Institute Genome Sequencing Center for Infectious Disease"/>
            <person name="Wu L."/>
            <person name="Ma J."/>
        </authorList>
    </citation>
    <scope>NUCLEOTIDE SEQUENCE [LARGE SCALE GENOMIC DNA]</scope>
    <source>
        <strain evidence="10">JCM 18715</strain>
    </source>
</reference>
<keyword evidence="6" id="KW-0456">Lyase</keyword>
<comment type="caution">
    <text evidence="9">The sequence shown here is derived from an EMBL/GenBank/DDBJ whole genome shotgun (WGS) entry which is preliminary data.</text>
</comment>
<dbReference type="Pfam" id="PF02152">
    <property type="entry name" value="FolB"/>
    <property type="match status" value="1"/>
</dbReference>
<proteinExistence type="inferred from homology"/>
<dbReference type="InterPro" id="IPR006156">
    <property type="entry name" value="Dihydroneopterin_aldolase"/>
</dbReference>
<accession>A0ABP9Q7D3</accession>
<comment type="catalytic activity">
    <reaction evidence="1">
        <text>7,8-dihydroneopterin = 6-hydroxymethyl-7,8-dihydropterin + glycolaldehyde</text>
        <dbReference type="Rhea" id="RHEA:10540"/>
        <dbReference type="ChEBI" id="CHEBI:17001"/>
        <dbReference type="ChEBI" id="CHEBI:17071"/>
        <dbReference type="ChEBI" id="CHEBI:44841"/>
        <dbReference type="EC" id="4.1.2.25"/>
    </reaction>
</comment>
<dbReference type="InterPro" id="IPR006157">
    <property type="entry name" value="FolB_dom"/>
</dbReference>
<keyword evidence="10" id="KW-1185">Reference proteome</keyword>
<evidence type="ECO:0000256" key="6">
    <source>
        <dbReference type="ARBA" id="ARBA00023239"/>
    </source>
</evidence>
<evidence type="ECO:0000256" key="5">
    <source>
        <dbReference type="ARBA" id="ARBA00022909"/>
    </source>
</evidence>
<evidence type="ECO:0000256" key="4">
    <source>
        <dbReference type="ARBA" id="ARBA00013043"/>
    </source>
</evidence>
<evidence type="ECO:0000256" key="1">
    <source>
        <dbReference type="ARBA" id="ARBA00001353"/>
    </source>
</evidence>
<gene>
    <name evidence="9" type="ORF">GCM10025770_01600</name>
</gene>
<comment type="similarity">
    <text evidence="3">Belongs to the DHNA family.</text>
</comment>
<dbReference type="NCBIfam" id="TIGR00526">
    <property type="entry name" value="folB_dom"/>
    <property type="match status" value="1"/>
</dbReference>
<evidence type="ECO:0000313" key="10">
    <source>
        <dbReference type="Proteomes" id="UP001500547"/>
    </source>
</evidence>
<evidence type="ECO:0000256" key="2">
    <source>
        <dbReference type="ARBA" id="ARBA00005013"/>
    </source>
</evidence>
<dbReference type="Proteomes" id="UP001500547">
    <property type="component" value="Unassembled WGS sequence"/>
</dbReference>
<feature type="domain" description="Dihydroneopterin aldolase/epimerase" evidence="8">
    <location>
        <begin position="18"/>
        <end position="128"/>
    </location>
</feature>
<evidence type="ECO:0000313" key="9">
    <source>
        <dbReference type="EMBL" id="GAA5157830.1"/>
    </source>
</evidence>
<dbReference type="SMART" id="SM00905">
    <property type="entry name" value="FolB"/>
    <property type="match status" value="1"/>
</dbReference>
<sequence>MFHTTRRPEPMKIFNRSIRIREYSLPVSIGFYEVEKQRPQRVLIDIDLRLAPLTQEMPDDVHATVNYDLVHKAIPGLVAGRHFNLQETLCHELLALCASQHGVVGARVWVRKPDIYTDCESAGYEAEVEVAG</sequence>
<keyword evidence="5" id="KW-0289">Folate biosynthesis</keyword>
<dbReference type="InterPro" id="IPR043133">
    <property type="entry name" value="GTP-CH-I_C/QueF"/>
</dbReference>
<dbReference type="PANTHER" id="PTHR42844">
    <property type="entry name" value="DIHYDRONEOPTERIN ALDOLASE 1-RELATED"/>
    <property type="match status" value="1"/>
</dbReference>
<organism evidence="9 10">
    <name type="scientific">Viridibacterium curvum</name>
    <dbReference type="NCBI Taxonomy" id="1101404"/>
    <lineage>
        <taxon>Bacteria</taxon>
        <taxon>Pseudomonadati</taxon>
        <taxon>Pseudomonadota</taxon>
        <taxon>Betaproteobacteria</taxon>
        <taxon>Rhodocyclales</taxon>
        <taxon>Rhodocyclaceae</taxon>
        <taxon>Viridibacterium</taxon>
    </lineage>
</organism>
<dbReference type="SUPFAM" id="SSF55620">
    <property type="entry name" value="Tetrahydrobiopterin biosynthesis enzymes-like"/>
    <property type="match status" value="1"/>
</dbReference>